<keyword evidence="1" id="KW-1133">Transmembrane helix</keyword>
<feature type="transmembrane region" description="Helical" evidence="1">
    <location>
        <begin position="88"/>
        <end position="105"/>
    </location>
</feature>
<evidence type="ECO:0008006" key="3">
    <source>
        <dbReference type="Google" id="ProtNLM"/>
    </source>
</evidence>
<accession>A0A396HLD7</accession>
<dbReference type="EMBL" id="PSQE01000006">
    <property type="protein sequence ID" value="RHN52085.1"/>
    <property type="molecule type" value="Genomic_DNA"/>
</dbReference>
<evidence type="ECO:0000256" key="1">
    <source>
        <dbReference type="SAM" id="Phobius"/>
    </source>
</evidence>
<keyword evidence="1" id="KW-0472">Membrane</keyword>
<comment type="caution">
    <text evidence="2">The sequence shown here is derived from an EMBL/GenBank/DDBJ whole genome shotgun (WGS) entry which is preliminary data.</text>
</comment>
<feature type="transmembrane region" description="Helical" evidence="1">
    <location>
        <begin position="117"/>
        <end position="137"/>
    </location>
</feature>
<sequence length="139" mass="16461">MIFTSILFFILCFHREVVCLSCFVYVFVRFRLTDQLRSTLLETLSLPADFPKEINPQEFLPILLFLLLWTCFMRSLSPHENLQVTKTFALVSPAEVFLFSFFVFFHESLGNSPDIPADFRMFFLTDFAAFLFIFFFLQF</sequence>
<evidence type="ECO:0000313" key="2">
    <source>
        <dbReference type="EMBL" id="RHN52085.1"/>
    </source>
</evidence>
<feature type="transmembrane region" description="Helical" evidence="1">
    <location>
        <begin position="59"/>
        <end position="76"/>
    </location>
</feature>
<protein>
    <recommendedName>
        <fullName evidence="3">Transmembrane protein</fullName>
    </recommendedName>
</protein>
<organism evidence="2">
    <name type="scientific">Medicago truncatula</name>
    <name type="common">Barrel medic</name>
    <name type="synonym">Medicago tribuloides</name>
    <dbReference type="NCBI Taxonomy" id="3880"/>
    <lineage>
        <taxon>Eukaryota</taxon>
        <taxon>Viridiplantae</taxon>
        <taxon>Streptophyta</taxon>
        <taxon>Embryophyta</taxon>
        <taxon>Tracheophyta</taxon>
        <taxon>Spermatophyta</taxon>
        <taxon>Magnoliopsida</taxon>
        <taxon>eudicotyledons</taxon>
        <taxon>Gunneridae</taxon>
        <taxon>Pentapetalae</taxon>
        <taxon>rosids</taxon>
        <taxon>fabids</taxon>
        <taxon>Fabales</taxon>
        <taxon>Fabaceae</taxon>
        <taxon>Papilionoideae</taxon>
        <taxon>50 kb inversion clade</taxon>
        <taxon>NPAAA clade</taxon>
        <taxon>Hologalegina</taxon>
        <taxon>IRL clade</taxon>
        <taxon>Trifolieae</taxon>
        <taxon>Medicago</taxon>
    </lineage>
</organism>
<feature type="transmembrane region" description="Helical" evidence="1">
    <location>
        <begin position="6"/>
        <end position="28"/>
    </location>
</feature>
<gene>
    <name evidence="2" type="ORF">MtrunA17_Chr6g0476531</name>
</gene>
<dbReference type="Gramene" id="rna36704">
    <property type="protein sequence ID" value="RHN52085.1"/>
    <property type="gene ID" value="gene36704"/>
</dbReference>
<reference evidence="2" key="1">
    <citation type="journal article" date="2018" name="Nat. Plants">
        <title>Whole-genome landscape of Medicago truncatula symbiotic genes.</title>
        <authorList>
            <person name="Pecrix Y."/>
            <person name="Gamas P."/>
            <person name="Carrere S."/>
        </authorList>
    </citation>
    <scope>NUCLEOTIDE SEQUENCE</scope>
    <source>
        <tissue evidence="2">Leaves</tissue>
    </source>
</reference>
<name>A0A396HLD7_MEDTR</name>
<dbReference type="AlphaFoldDB" id="A0A396HLD7"/>
<keyword evidence="1" id="KW-0812">Transmembrane</keyword>
<dbReference type="Proteomes" id="UP000265566">
    <property type="component" value="Chromosome 6"/>
</dbReference>
<proteinExistence type="predicted"/>